<keyword evidence="11" id="KW-1185">Reference proteome</keyword>
<evidence type="ECO:0000256" key="2">
    <source>
        <dbReference type="ARBA" id="ARBA00022448"/>
    </source>
</evidence>
<keyword evidence="5 7" id="KW-1133">Transmembrane helix</keyword>
<keyword evidence="6 7" id="KW-0472">Membrane</keyword>
<evidence type="ECO:0000256" key="3">
    <source>
        <dbReference type="ARBA" id="ARBA00022475"/>
    </source>
</evidence>
<feature type="transmembrane region" description="Helical" evidence="7">
    <location>
        <begin position="142"/>
        <end position="160"/>
    </location>
</feature>
<feature type="domain" description="ABC transmembrane type-1" evidence="9">
    <location>
        <begin position="75"/>
        <end position="259"/>
    </location>
</feature>
<keyword evidence="2 7" id="KW-0813">Transport</keyword>
<feature type="transmembrane region" description="Helical" evidence="7">
    <location>
        <begin position="86"/>
        <end position="106"/>
    </location>
</feature>
<dbReference type="EMBL" id="BJUA01000008">
    <property type="protein sequence ID" value="GEK18191.1"/>
    <property type="molecule type" value="Genomic_DNA"/>
</dbReference>
<organism evidence="10 11">
    <name type="scientific">Cellulomonas persica</name>
    <dbReference type="NCBI Taxonomy" id="76861"/>
    <lineage>
        <taxon>Bacteria</taxon>
        <taxon>Bacillati</taxon>
        <taxon>Actinomycetota</taxon>
        <taxon>Actinomycetes</taxon>
        <taxon>Micrococcales</taxon>
        <taxon>Cellulomonadaceae</taxon>
        <taxon>Cellulomonas</taxon>
    </lineage>
</organism>
<feature type="region of interest" description="Disordered" evidence="8">
    <location>
        <begin position="1"/>
        <end position="21"/>
    </location>
</feature>
<evidence type="ECO:0000313" key="11">
    <source>
        <dbReference type="Proteomes" id="UP000321386"/>
    </source>
</evidence>
<evidence type="ECO:0000259" key="9">
    <source>
        <dbReference type="PROSITE" id="PS50928"/>
    </source>
</evidence>
<dbReference type="AlphaFoldDB" id="A0A510UXF9"/>
<dbReference type="PANTHER" id="PTHR30151:SF0">
    <property type="entry name" value="ABC TRANSPORTER PERMEASE PROTEIN MJ0413-RELATED"/>
    <property type="match status" value="1"/>
</dbReference>
<comment type="caution">
    <text evidence="10">The sequence shown here is derived from an EMBL/GenBank/DDBJ whole genome shotgun (WGS) entry which is preliminary data.</text>
</comment>
<proteinExistence type="inferred from homology"/>
<dbReference type="GO" id="GO:0055085">
    <property type="term" value="P:transmembrane transport"/>
    <property type="evidence" value="ECO:0007669"/>
    <property type="project" value="InterPro"/>
</dbReference>
<evidence type="ECO:0000256" key="4">
    <source>
        <dbReference type="ARBA" id="ARBA00022692"/>
    </source>
</evidence>
<reference evidence="10 11" key="1">
    <citation type="submission" date="2019-07" db="EMBL/GenBank/DDBJ databases">
        <title>Whole genome shotgun sequence of Cellulomonas persica NBRC 101101.</title>
        <authorList>
            <person name="Hosoyama A."/>
            <person name="Uohara A."/>
            <person name="Ohji S."/>
            <person name="Ichikawa N."/>
        </authorList>
    </citation>
    <scope>NUCLEOTIDE SEQUENCE [LARGE SCALE GENOMIC DNA]</scope>
    <source>
        <strain evidence="10 11">NBRC 101101</strain>
    </source>
</reference>
<dbReference type="InterPro" id="IPR000515">
    <property type="entry name" value="MetI-like"/>
</dbReference>
<comment type="subcellular location">
    <subcellularLocation>
        <location evidence="1 7">Cell membrane</location>
        <topology evidence="1 7">Multi-pass membrane protein</topology>
    </subcellularLocation>
</comment>
<dbReference type="SUPFAM" id="SSF161098">
    <property type="entry name" value="MetI-like"/>
    <property type="match status" value="1"/>
</dbReference>
<evidence type="ECO:0000313" key="10">
    <source>
        <dbReference type="EMBL" id="GEK18191.1"/>
    </source>
</evidence>
<evidence type="ECO:0000256" key="8">
    <source>
        <dbReference type="SAM" id="MobiDB-lite"/>
    </source>
</evidence>
<dbReference type="GO" id="GO:0005886">
    <property type="term" value="C:plasma membrane"/>
    <property type="evidence" value="ECO:0007669"/>
    <property type="project" value="UniProtKB-SubCell"/>
</dbReference>
<feature type="transmembrane region" description="Helical" evidence="7">
    <location>
        <begin position="112"/>
        <end position="135"/>
    </location>
</feature>
<dbReference type="PROSITE" id="PS50928">
    <property type="entry name" value="ABC_TM1"/>
    <property type="match status" value="1"/>
</dbReference>
<protein>
    <submittedName>
        <fullName evidence="10">Nitrate ABC transporter permease</fullName>
    </submittedName>
</protein>
<dbReference type="Pfam" id="PF00528">
    <property type="entry name" value="BPD_transp_1"/>
    <property type="match status" value="1"/>
</dbReference>
<evidence type="ECO:0000256" key="5">
    <source>
        <dbReference type="ARBA" id="ARBA00022989"/>
    </source>
</evidence>
<dbReference type="Proteomes" id="UP000321386">
    <property type="component" value="Unassembled WGS sequence"/>
</dbReference>
<gene>
    <name evidence="10" type="ORF">CPE01_19240</name>
</gene>
<evidence type="ECO:0000256" key="7">
    <source>
        <dbReference type="RuleBase" id="RU363032"/>
    </source>
</evidence>
<feature type="transmembrane region" description="Helical" evidence="7">
    <location>
        <begin position="241"/>
        <end position="263"/>
    </location>
</feature>
<keyword evidence="4 7" id="KW-0812">Transmembrane</keyword>
<dbReference type="Gene3D" id="1.10.3720.10">
    <property type="entry name" value="MetI-like"/>
    <property type="match status" value="1"/>
</dbReference>
<sequence length="286" mass="30176">MLDVGGTGGVRDRTGRTGVGARPPRLTRRVRAVVAVGCWLVVWQVASVALDQPILLVGPWEVLVRLVELVPTGAFWATVGRTLADVVLGFTAAALVAVALAAAAAASRWVDALLAPLIATTRATPVVAFIILVLLWTDASHLATVVAFLMALPVLYTNVLEGIAHRDARLLEMTRVFAVPWPRRVAAVDVPGVLPYFVAGCRTGIGLAWKSGIAAEVIGLPVGTIGEQMYQAKLFLATADLFAWTVVVVVLAALTERVVLALLERARRRLAGEPAPPLVDPAGGAR</sequence>
<comment type="similarity">
    <text evidence="7">Belongs to the binding-protein-dependent transport system permease family.</text>
</comment>
<evidence type="ECO:0000256" key="6">
    <source>
        <dbReference type="ARBA" id="ARBA00023136"/>
    </source>
</evidence>
<dbReference type="InterPro" id="IPR035906">
    <property type="entry name" value="MetI-like_sf"/>
</dbReference>
<keyword evidence="3" id="KW-1003">Cell membrane</keyword>
<evidence type="ECO:0000256" key="1">
    <source>
        <dbReference type="ARBA" id="ARBA00004651"/>
    </source>
</evidence>
<name>A0A510UXF9_9CELL</name>
<accession>A0A510UXF9</accession>
<feature type="transmembrane region" description="Helical" evidence="7">
    <location>
        <begin position="62"/>
        <end position="79"/>
    </location>
</feature>
<dbReference type="PANTHER" id="PTHR30151">
    <property type="entry name" value="ALKANE SULFONATE ABC TRANSPORTER-RELATED, MEMBRANE SUBUNIT"/>
    <property type="match status" value="1"/>
</dbReference>
<feature type="transmembrane region" description="Helical" evidence="7">
    <location>
        <begin position="32"/>
        <end position="50"/>
    </location>
</feature>